<sequence length="166" mass="18841">MTFRRLQTMTKHPSAKAINIDKLIEDYGATYFREALARYITQLSHTNGPCLSSQTLDVLAHDVHLPFRSLPVFHKIKWLSVDTRDHGNTTVTLDSVHARPQWSSGSSPLARRSDTALRWYTRLLRWPSTSHFFITTKVTSAPFAANSPGTQTLSLHRVVYTILFSS</sequence>
<comment type="caution">
    <text evidence="2">The sequence shown here is derived from an EMBL/GenBank/DDBJ whole genome shotgun (WGS) entry which is preliminary data.</text>
</comment>
<keyword evidence="3" id="KW-1185">Reference proteome</keyword>
<evidence type="ECO:0000313" key="3">
    <source>
        <dbReference type="Proteomes" id="UP001195769"/>
    </source>
</evidence>
<organism evidence="2 3">
    <name type="scientific">Suillus fuscotomentosus</name>
    <dbReference type="NCBI Taxonomy" id="1912939"/>
    <lineage>
        <taxon>Eukaryota</taxon>
        <taxon>Fungi</taxon>
        <taxon>Dikarya</taxon>
        <taxon>Basidiomycota</taxon>
        <taxon>Agaricomycotina</taxon>
        <taxon>Agaricomycetes</taxon>
        <taxon>Agaricomycetidae</taxon>
        <taxon>Boletales</taxon>
        <taxon>Suillineae</taxon>
        <taxon>Suillaceae</taxon>
        <taxon>Suillus</taxon>
    </lineage>
</organism>
<gene>
    <name evidence="2" type="ORF">F5891DRAFT_1193363</name>
</gene>
<evidence type="ECO:0000259" key="1">
    <source>
        <dbReference type="Pfam" id="PF20722"/>
    </source>
</evidence>
<dbReference type="InterPro" id="IPR049233">
    <property type="entry name" value="DUF6830"/>
</dbReference>
<dbReference type="Proteomes" id="UP001195769">
    <property type="component" value="Unassembled WGS sequence"/>
</dbReference>
<proteinExistence type="predicted"/>
<dbReference type="AlphaFoldDB" id="A0AAD4DZ02"/>
<name>A0AAD4DZ02_9AGAM</name>
<dbReference type="GeneID" id="64662026"/>
<evidence type="ECO:0000313" key="2">
    <source>
        <dbReference type="EMBL" id="KAG1896131.1"/>
    </source>
</evidence>
<reference evidence="2" key="1">
    <citation type="journal article" date="2020" name="New Phytol.">
        <title>Comparative genomics reveals dynamic genome evolution in host specialist ectomycorrhizal fungi.</title>
        <authorList>
            <person name="Lofgren L.A."/>
            <person name="Nguyen N.H."/>
            <person name="Vilgalys R."/>
            <person name="Ruytinx J."/>
            <person name="Liao H.L."/>
            <person name="Branco S."/>
            <person name="Kuo A."/>
            <person name="LaButti K."/>
            <person name="Lipzen A."/>
            <person name="Andreopoulos W."/>
            <person name="Pangilinan J."/>
            <person name="Riley R."/>
            <person name="Hundley H."/>
            <person name="Na H."/>
            <person name="Barry K."/>
            <person name="Grigoriev I.V."/>
            <person name="Stajich J.E."/>
            <person name="Kennedy P.G."/>
        </authorList>
    </citation>
    <scope>NUCLEOTIDE SEQUENCE</scope>
    <source>
        <strain evidence="2">FC203</strain>
    </source>
</reference>
<dbReference type="EMBL" id="JABBWK010000058">
    <property type="protein sequence ID" value="KAG1896131.1"/>
    <property type="molecule type" value="Genomic_DNA"/>
</dbReference>
<accession>A0AAD4DZ02</accession>
<dbReference type="RefSeq" id="XP_041221707.1">
    <property type="nucleotide sequence ID" value="XM_041367728.1"/>
</dbReference>
<feature type="domain" description="DUF6830" evidence="1">
    <location>
        <begin position="9"/>
        <end position="127"/>
    </location>
</feature>
<dbReference type="Pfam" id="PF20722">
    <property type="entry name" value="DUF6830"/>
    <property type="match status" value="1"/>
</dbReference>
<protein>
    <recommendedName>
        <fullName evidence="1">DUF6830 domain-containing protein</fullName>
    </recommendedName>
</protein>